<dbReference type="KEGG" id="ral:Rumal_1241"/>
<accession>E6UDX0</accession>
<dbReference type="Proteomes" id="UP000006919">
    <property type="component" value="Chromosome"/>
</dbReference>
<gene>
    <name evidence="4" type="ordered locus">Rumal_1241</name>
</gene>
<dbReference type="NCBIfam" id="TIGR01076">
    <property type="entry name" value="sortase_fam"/>
    <property type="match status" value="1"/>
</dbReference>
<evidence type="ECO:0000256" key="1">
    <source>
        <dbReference type="ARBA" id="ARBA00022801"/>
    </source>
</evidence>
<keyword evidence="3" id="KW-0472">Membrane</keyword>
<dbReference type="EMBL" id="CP002403">
    <property type="protein sequence ID" value="ADU21757.1"/>
    <property type="molecule type" value="Genomic_DNA"/>
</dbReference>
<dbReference type="Gene3D" id="2.40.260.10">
    <property type="entry name" value="Sortase"/>
    <property type="match status" value="1"/>
</dbReference>
<reference evidence="4 5" key="1">
    <citation type="journal article" date="2011" name="J. Bacteriol.">
        <title>Complete genome of the cellulolytic ruminal bacterium Ruminococcus albus 7.</title>
        <authorList>
            <person name="Suen G."/>
            <person name="Stevenson D.M."/>
            <person name="Bruce D.C."/>
            <person name="Chertkov O."/>
            <person name="Copeland A."/>
            <person name="Cheng J.F."/>
            <person name="Detter C."/>
            <person name="Detter J.C."/>
            <person name="Goodwin L.A."/>
            <person name="Han C.S."/>
            <person name="Hauser L.J."/>
            <person name="Ivanova N.N."/>
            <person name="Kyrpides N.C."/>
            <person name="Land M.L."/>
            <person name="Lapidus A."/>
            <person name="Lucas S."/>
            <person name="Ovchinnikova G."/>
            <person name="Pitluck S."/>
            <person name="Tapia R."/>
            <person name="Woyke T."/>
            <person name="Boyum J."/>
            <person name="Mead D."/>
            <person name="Weimer P.J."/>
        </authorList>
    </citation>
    <scope>NUCLEOTIDE SEQUENCE [LARGE SCALE GENOMIC DNA]</scope>
    <source>
        <strain evidence="5">ATCC 27210 / DSM 20455 / JCM 14654 / NCDO 2250 / 7</strain>
    </source>
</reference>
<evidence type="ECO:0000256" key="2">
    <source>
        <dbReference type="PIRSR" id="PIRSR605754-1"/>
    </source>
</evidence>
<dbReference type="HOGENOM" id="CLU_1184356_0_0_9"/>
<dbReference type="InterPro" id="IPR041999">
    <property type="entry name" value="Sortase_D_1"/>
</dbReference>
<dbReference type="SUPFAM" id="SSF63817">
    <property type="entry name" value="Sortase"/>
    <property type="match status" value="1"/>
</dbReference>
<dbReference type="GO" id="GO:0016787">
    <property type="term" value="F:hydrolase activity"/>
    <property type="evidence" value="ECO:0007669"/>
    <property type="project" value="UniProtKB-KW"/>
</dbReference>
<evidence type="ECO:0000256" key="3">
    <source>
        <dbReference type="SAM" id="Phobius"/>
    </source>
</evidence>
<dbReference type="AlphaFoldDB" id="E6UDX0"/>
<organism evidence="4 5">
    <name type="scientific">Ruminococcus albus (strain ATCC 27210 / DSM 20455 / JCM 14654 / NCDO 2250 / 7)</name>
    <dbReference type="NCBI Taxonomy" id="697329"/>
    <lineage>
        <taxon>Bacteria</taxon>
        <taxon>Bacillati</taxon>
        <taxon>Bacillota</taxon>
        <taxon>Clostridia</taxon>
        <taxon>Eubacteriales</taxon>
        <taxon>Oscillospiraceae</taxon>
        <taxon>Ruminococcus</taxon>
    </lineage>
</organism>
<feature type="transmembrane region" description="Helical" evidence="3">
    <location>
        <begin position="26"/>
        <end position="48"/>
    </location>
</feature>
<dbReference type="InterPro" id="IPR005754">
    <property type="entry name" value="Sortase"/>
</dbReference>
<dbReference type="Pfam" id="PF04203">
    <property type="entry name" value="Sortase"/>
    <property type="match status" value="1"/>
</dbReference>
<name>E6UDX0_RUMA7</name>
<evidence type="ECO:0000313" key="4">
    <source>
        <dbReference type="EMBL" id="ADU21757.1"/>
    </source>
</evidence>
<feature type="active site" description="Acyl-thioester intermediate" evidence="2">
    <location>
        <position position="217"/>
    </location>
</feature>
<sequence precursor="true">MSDAVKKTEHRTHRHKTSSSRVLRTFTYVLTPFLILAILCSVAVLALFKPYKEYKPYLDTAFGATPMEVRNLRTLNKYRDDDAPDQIKEIEVEVNGEQEKHVIVYPYYGDFYATLNCQAAGLKDVPVYSGTDPYVLESGAGWYNGSVYIGRPGNVVIAGHNHTFFYNLPKCEIGDVVTLETVYCKCTYVINERVVFHEKDYKYVYPTDDDRLTMYTCWNNGKLGMSEYRLAYICKLEDIEWKEVKTKE</sequence>
<dbReference type="CDD" id="cd05828">
    <property type="entry name" value="Sortase_D_1"/>
    <property type="match status" value="1"/>
</dbReference>
<dbReference type="eggNOG" id="COG3764">
    <property type="taxonomic scope" value="Bacteria"/>
</dbReference>
<dbReference type="InterPro" id="IPR023365">
    <property type="entry name" value="Sortase_dom-sf"/>
</dbReference>
<feature type="active site" description="Proton donor/acceptor" evidence="2">
    <location>
        <position position="160"/>
    </location>
</feature>
<keyword evidence="1" id="KW-0378">Hydrolase</keyword>
<dbReference type="RefSeq" id="WP_013497929.1">
    <property type="nucleotide sequence ID" value="NZ_JHYT01000026.1"/>
</dbReference>
<protein>
    <submittedName>
        <fullName evidence="4">Sortase family protein</fullName>
    </submittedName>
</protein>
<proteinExistence type="predicted"/>
<dbReference type="STRING" id="697329.Rumal_1241"/>
<keyword evidence="3" id="KW-0812">Transmembrane</keyword>
<dbReference type="OrthoDB" id="165822at2"/>
<evidence type="ECO:0000313" key="5">
    <source>
        <dbReference type="Proteomes" id="UP000006919"/>
    </source>
</evidence>
<keyword evidence="3" id="KW-1133">Transmembrane helix</keyword>